<organism evidence="1 2">
    <name type="scientific">Paenibacillus spongiae</name>
    <dbReference type="NCBI Taxonomy" id="2909671"/>
    <lineage>
        <taxon>Bacteria</taxon>
        <taxon>Bacillati</taxon>
        <taxon>Bacillota</taxon>
        <taxon>Bacilli</taxon>
        <taxon>Bacillales</taxon>
        <taxon>Paenibacillaceae</taxon>
        <taxon>Paenibacillus</taxon>
    </lineage>
</organism>
<evidence type="ECO:0008006" key="3">
    <source>
        <dbReference type="Google" id="ProtNLM"/>
    </source>
</evidence>
<proteinExistence type="predicted"/>
<dbReference type="Proteomes" id="UP001057877">
    <property type="component" value="Chromosome"/>
</dbReference>
<dbReference type="RefSeq" id="WP_258385922.1">
    <property type="nucleotide sequence ID" value="NZ_CP091430.1"/>
</dbReference>
<evidence type="ECO:0000313" key="1">
    <source>
        <dbReference type="EMBL" id="UVI29850.1"/>
    </source>
</evidence>
<protein>
    <recommendedName>
        <fullName evidence="3">Copper amine oxidase N-terminal domain-containing protein</fullName>
    </recommendedName>
</protein>
<name>A0ABY5SBE6_9BACL</name>
<accession>A0ABY5SBE6</accession>
<gene>
    <name evidence="1" type="ORF">L1F29_31430</name>
</gene>
<dbReference type="SUPFAM" id="SSF82171">
    <property type="entry name" value="DPP6 N-terminal domain-like"/>
    <property type="match status" value="1"/>
</dbReference>
<keyword evidence="2" id="KW-1185">Reference proteome</keyword>
<sequence>MKKTSRSAGRHWKQWIGAAVITPVLLGGFSEAPFAAPLSAQAEQAEGQSSSALSWSYSYAYEDQRTGTVLVNVYNNGESRILMRDAEGAWSKLPSRYTQVWNLPGSSAAAIIPTYMIARNEFDNLYFNFERQAIVSGGLYEWSPSQAYGIRKESPYTFPPNNFLLFKDQKSGVIRQMDVSPFDYRRLQWLKDGSFVTDRFNDAAQENEIVIGRPDTGTVKRLMLGTIRRINADAGLIAFVKNEPGRIWYIYNLSTGKERTLVSESEKLALFPEPVPSDDPKAAITLSLPDVDRLPEFKPAFEYANEAVLNINDQQYALPYAFIGGNSVYVPVRPLIDDLGLEVTTNKSPQGNSYTIQRATAAITIKSDEVHIYSDRLFINTGHLQKLGFHNPVVGWIN</sequence>
<evidence type="ECO:0000313" key="2">
    <source>
        <dbReference type="Proteomes" id="UP001057877"/>
    </source>
</evidence>
<dbReference type="EMBL" id="CP091430">
    <property type="protein sequence ID" value="UVI29850.1"/>
    <property type="molecule type" value="Genomic_DNA"/>
</dbReference>
<reference evidence="1" key="1">
    <citation type="submission" date="2022-01" db="EMBL/GenBank/DDBJ databases">
        <title>Paenibacillus spongiae sp. nov., isolated from marine sponge.</title>
        <authorList>
            <person name="Li Z."/>
            <person name="Zhang M."/>
        </authorList>
    </citation>
    <scope>NUCLEOTIDE SEQUENCE</scope>
    <source>
        <strain evidence="1">PHS-Z3</strain>
    </source>
</reference>